<evidence type="ECO:0000256" key="1">
    <source>
        <dbReference type="SAM" id="Phobius"/>
    </source>
</evidence>
<comment type="caution">
    <text evidence="2">The sequence shown here is derived from an EMBL/GenBank/DDBJ whole genome shotgun (WGS) entry which is preliminary data.</text>
</comment>
<evidence type="ECO:0000313" key="3">
    <source>
        <dbReference type="Proteomes" id="UP000182932"/>
    </source>
</evidence>
<feature type="transmembrane region" description="Helical" evidence="1">
    <location>
        <begin position="138"/>
        <end position="160"/>
    </location>
</feature>
<dbReference type="AlphaFoldDB" id="A0A975WDT3"/>
<sequence length="163" mass="18189">MTEVLLRIRRRPYVMLGLLALAFAVAALTAGTAFRPWPLGGTLTWQVVTGTLLLTGMGYQWMLLRARTGGTAADVRRHYAAHRWVGVGLVLVFALHAVRFGHAWTSALALCFVAIAATGLLNREVIPYRSRWLYRAWLWLHIALSSALIPLVALHIWVALTYQ</sequence>
<feature type="transmembrane region" description="Helical" evidence="1">
    <location>
        <begin position="84"/>
        <end position="101"/>
    </location>
</feature>
<keyword evidence="1" id="KW-0812">Transmembrane</keyword>
<keyword evidence="1" id="KW-0472">Membrane</keyword>
<protein>
    <submittedName>
        <fullName evidence="2">Uncharacterized protein</fullName>
    </submittedName>
</protein>
<feature type="transmembrane region" description="Helical" evidence="1">
    <location>
        <begin position="43"/>
        <end position="64"/>
    </location>
</feature>
<feature type="transmembrane region" description="Helical" evidence="1">
    <location>
        <begin position="107"/>
        <end position="126"/>
    </location>
</feature>
<gene>
    <name evidence="2" type="ORF">SAMN04487940_11978</name>
</gene>
<dbReference type="Proteomes" id="UP000182932">
    <property type="component" value="Unassembled WGS sequence"/>
</dbReference>
<reference evidence="2 3" key="1">
    <citation type="submission" date="2016-10" db="EMBL/GenBank/DDBJ databases">
        <authorList>
            <person name="Varghese N."/>
            <person name="Submissions S."/>
        </authorList>
    </citation>
    <scope>NUCLEOTIDE SEQUENCE [LARGE SCALE GENOMIC DNA]</scope>
    <source>
        <strain evidence="2 3">FF3</strain>
    </source>
</reference>
<organism evidence="2 3">
    <name type="scientific">Marinovum algicola</name>
    <dbReference type="NCBI Taxonomy" id="42444"/>
    <lineage>
        <taxon>Bacteria</taxon>
        <taxon>Pseudomonadati</taxon>
        <taxon>Pseudomonadota</taxon>
        <taxon>Alphaproteobacteria</taxon>
        <taxon>Rhodobacterales</taxon>
        <taxon>Roseobacteraceae</taxon>
        <taxon>Marinovum</taxon>
    </lineage>
</organism>
<dbReference type="GeneID" id="80820286"/>
<keyword evidence="3" id="KW-1185">Reference proteome</keyword>
<keyword evidence="1" id="KW-1133">Transmembrane helix</keyword>
<proteinExistence type="predicted"/>
<accession>A0A975WDT3</accession>
<evidence type="ECO:0000313" key="2">
    <source>
        <dbReference type="EMBL" id="SEK03002.1"/>
    </source>
</evidence>
<dbReference type="RefSeq" id="WP_074838604.1">
    <property type="nucleotide sequence ID" value="NZ_CATLQZ010000022.1"/>
</dbReference>
<name>A0A975WDT3_9RHOB</name>
<dbReference type="EMBL" id="FNYY01000019">
    <property type="protein sequence ID" value="SEK03002.1"/>
    <property type="molecule type" value="Genomic_DNA"/>
</dbReference>